<proteinExistence type="predicted"/>
<dbReference type="Proteomes" id="UP000735302">
    <property type="component" value="Unassembled WGS sequence"/>
</dbReference>
<feature type="transmembrane region" description="Helical" evidence="1">
    <location>
        <begin position="18"/>
        <end position="38"/>
    </location>
</feature>
<evidence type="ECO:0000256" key="1">
    <source>
        <dbReference type="SAM" id="Phobius"/>
    </source>
</evidence>
<keyword evidence="3" id="KW-1185">Reference proteome</keyword>
<evidence type="ECO:0000313" key="3">
    <source>
        <dbReference type="Proteomes" id="UP000735302"/>
    </source>
</evidence>
<comment type="caution">
    <text evidence="2">The sequence shown here is derived from an EMBL/GenBank/DDBJ whole genome shotgun (WGS) entry which is preliminary data.</text>
</comment>
<keyword evidence="1" id="KW-0812">Transmembrane</keyword>
<dbReference type="EMBL" id="BLXT01002711">
    <property type="protein sequence ID" value="GFN96917.1"/>
    <property type="molecule type" value="Genomic_DNA"/>
</dbReference>
<name>A0AAV3ZQ03_9GAST</name>
<accession>A0AAV3ZQ03</accession>
<protein>
    <submittedName>
        <fullName evidence="2">Uncharacterized protein</fullName>
    </submittedName>
</protein>
<keyword evidence="1" id="KW-0472">Membrane</keyword>
<gene>
    <name evidence="2" type="ORF">PoB_002342300</name>
</gene>
<keyword evidence="1" id="KW-1133">Transmembrane helix</keyword>
<organism evidence="2 3">
    <name type="scientific">Plakobranchus ocellatus</name>
    <dbReference type="NCBI Taxonomy" id="259542"/>
    <lineage>
        <taxon>Eukaryota</taxon>
        <taxon>Metazoa</taxon>
        <taxon>Spiralia</taxon>
        <taxon>Lophotrochozoa</taxon>
        <taxon>Mollusca</taxon>
        <taxon>Gastropoda</taxon>
        <taxon>Heterobranchia</taxon>
        <taxon>Euthyneura</taxon>
        <taxon>Panpulmonata</taxon>
        <taxon>Sacoglossa</taxon>
        <taxon>Placobranchoidea</taxon>
        <taxon>Plakobranchidae</taxon>
        <taxon>Plakobranchus</taxon>
    </lineage>
</organism>
<dbReference type="AlphaFoldDB" id="A0AAV3ZQ03"/>
<reference evidence="2 3" key="1">
    <citation type="journal article" date="2021" name="Elife">
        <title>Chloroplast acquisition without the gene transfer in kleptoplastic sea slugs, Plakobranchus ocellatus.</title>
        <authorList>
            <person name="Maeda T."/>
            <person name="Takahashi S."/>
            <person name="Yoshida T."/>
            <person name="Shimamura S."/>
            <person name="Takaki Y."/>
            <person name="Nagai Y."/>
            <person name="Toyoda A."/>
            <person name="Suzuki Y."/>
            <person name="Arimoto A."/>
            <person name="Ishii H."/>
            <person name="Satoh N."/>
            <person name="Nishiyama T."/>
            <person name="Hasebe M."/>
            <person name="Maruyama T."/>
            <person name="Minagawa J."/>
            <person name="Obokata J."/>
            <person name="Shigenobu S."/>
        </authorList>
    </citation>
    <scope>NUCLEOTIDE SEQUENCE [LARGE SCALE GENOMIC DNA]</scope>
</reference>
<evidence type="ECO:0000313" key="2">
    <source>
        <dbReference type="EMBL" id="GFN96917.1"/>
    </source>
</evidence>
<sequence>MEDTKFCDKTDDRGGKRWTGALGHLVTLICFYIVCLGWRSRTGCQRQGSKSDKRVRADLKAPLLFTVPPTPHLSSGRGWLFAELVVHQAIGGVRLNNNANRIDLQAELVVHQAIGGFRLINNANRIDLQAELVVHQAIGGFRLNNNANRIDLQAELVVHQATGGVRLNNNANRTDLQAELVVHQPTGGESPPL</sequence>